<dbReference type="Proteomes" id="UP000268048">
    <property type="component" value="Chromosome"/>
</dbReference>
<proteinExistence type="predicted"/>
<name>A0A3G7TIV0_9PSED</name>
<organism evidence="2 3">
    <name type="scientific">Pseudomonas chlororaphis</name>
    <dbReference type="NCBI Taxonomy" id="587753"/>
    <lineage>
        <taxon>Bacteria</taxon>
        <taxon>Pseudomonadati</taxon>
        <taxon>Pseudomonadota</taxon>
        <taxon>Gammaproteobacteria</taxon>
        <taxon>Pseudomonadales</taxon>
        <taxon>Pseudomonadaceae</taxon>
        <taxon>Pseudomonas</taxon>
    </lineage>
</organism>
<gene>
    <name evidence="2" type="ORF">C4K04_1323</name>
</gene>
<protein>
    <submittedName>
        <fullName evidence="2">Uncharacterized protein</fullName>
    </submittedName>
</protein>
<feature type="compositionally biased region" description="Low complexity" evidence="1">
    <location>
        <begin position="111"/>
        <end position="124"/>
    </location>
</feature>
<dbReference type="RefSeq" id="WP_124319416.1">
    <property type="nucleotide sequence ID" value="NZ_CP027753.1"/>
</dbReference>
<feature type="region of interest" description="Disordered" evidence="1">
    <location>
        <begin position="105"/>
        <end position="124"/>
    </location>
</feature>
<dbReference type="AlphaFoldDB" id="A0A3G7TIV0"/>
<evidence type="ECO:0000313" key="2">
    <source>
        <dbReference type="EMBL" id="AZE47015.1"/>
    </source>
</evidence>
<evidence type="ECO:0000313" key="3">
    <source>
        <dbReference type="Proteomes" id="UP000268048"/>
    </source>
</evidence>
<reference evidence="2 3" key="1">
    <citation type="submission" date="2018-03" db="EMBL/GenBank/DDBJ databases">
        <title>Diversity of phytobeneficial traits revealed by whole-genome analysis of worldwide-isolated phenazine-producing Pseudomonas spp.</title>
        <authorList>
            <person name="Biessy A."/>
            <person name="Novinscak A."/>
            <person name="Blom J."/>
            <person name="Leger G."/>
            <person name="Thomashow L.S."/>
            <person name="Cazorla F.M."/>
            <person name="Josic D."/>
            <person name="Filion M."/>
        </authorList>
    </citation>
    <scope>NUCLEOTIDE SEQUENCE [LARGE SCALE GENOMIC DNA]</scope>
    <source>
        <strain evidence="2 3">B25</strain>
    </source>
</reference>
<evidence type="ECO:0000256" key="1">
    <source>
        <dbReference type="SAM" id="MobiDB-lite"/>
    </source>
</evidence>
<accession>A0A3G7TIV0</accession>
<dbReference type="EMBL" id="CP027753">
    <property type="protein sequence ID" value="AZE47015.1"/>
    <property type="molecule type" value="Genomic_DNA"/>
</dbReference>
<sequence length="124" mass="14790">MLHLVYVMRPTAKARGNLPAFWQWVREREDWFYHQLEMASDPRWLVRTIGSEVHALEHSISFENEAAWGAYRQEVHRRSQEPDWERRRVEQDLWWEILEARLLNDAPLPPSSGGRLPSLSDRQG</sequence>